<dbReference type="GO" id="GO:0006281">
    <property type="term" value="P:DNA repair"/>
    <property type="evidence" value="ECO:0007669"/>
    <property type="project" value="UniProtKB-KW"/>
</dbReference>
<dbReference type="GO" id="GO:0043139">
    <property type="term" value="F:5'-3' DNA helicase activity"/>
    <property type="evidence" value="ECO:0007669"/>
    <property type="project" value="UniProtKB-EC"/>
</dbReference>
<dbReference type="GO" id="GO:0005524">
    <property type="term" value="F:ATP binding"/>
    <property type="evidence" value="ECO:0007669"/>
    <property type="project" value="UniProtKB-KW"/>
</dbReference>
<keyword evidence="1" id="KW-0547">Nucleotide-binding</keyword>
<dbReference type="PANTHER" id="PTHR47642">
    <property type="entry name" value="ATP-DEPENDENT DNA HELICASE"/>
    <property type="match status" value="1"/>
</dbReference>
<name>A0A2B4RGA4_STYPI</name>
<dbReference type="PANTHER" id="PTHR47642:SF8">
    <property type="entry name" value="ATP-DEPENDENT DNA HELICASE"/>
    <property type="match status" value="1"/>
</dbReference>
<keyword evidence="2" id="KW-0472">Membrane</keyword>
<keyword evidence="1" id="KW-0233">DNA recombination</keyword>
<feature type="domain" description="Helix-turn-helix" evidence="4">
    <location>
        <begin position="1435"/>
        <end position="1490"/>
    </location>
</feature>
<dbReference type="InterPro" id="IPR010285">
    <property type="entry name" value="DNA_helicase_pif1-like_DEAD"/>
</dbReference>
<dbReference type="InterPro" id="IPR027417">
    <property type="entry name" value="P-loop_NTPase"/>
</dbReference>
<sequence>MRNEPRPVVFPCVDLRNVCMASTTAFSVPPSDLTLSGEQENKSKGERSLPLKELEPAMNSPTHEAIWHPQTPPATTAVIDIASPSAHKICRGPSSTQKRDKWCSSRKRNFNAAVKDISISNCSTNRNMMALTLLEKLFSVDVLKASTVTGSKQSKTEKALDNNKLLAIKELQVLIEHFKYKDIQEYSNSVFGARLCTICVTKGYRLWPLSDIKDMDDDSEDIYTGHLIKRYTKRPASLEHLTLADWAAWYDGDTKPYLKQSKELDSDSLLLEVALNEVNDDDYNDDDDNHTHSKCKSSKKNKRRKIARIIRSVCFNKETEPEKYFRELIMLFTSWRNENTDLIGNCSTYQDYFSLFAHKINENMKEYVVCNEDLNEIQNHTNSTEDMDHQYDLIAPSTQNVECQDEAEGNQDLQPDLNEKYNLSDDIGIPSADLNHEPLVLNEMQDEDYRHIVQMLNKEQKEFFYHVLHLIKTSDEPFYCFLSGGAGVGKSVVTKALYQAALKYYNQRAGVDFTQVKVLLLAPTGKAANNIKGNTIHTALGISAFHSLKTYKSPDSSRLNTLRCQLGHIKLIFVDEISMVGNSMFNIQINNRLKDIKGSQLPFGAVSIVAVGDLFQLQPVMDGYLFKDLDTDYSVLAPNLWQQHFKMFELHEIMRQRESKMFAQLLNRLREGKHTCQDIMKLKERLIDSDSTAYLSVPHLFIQNVKVNKFNDRVHHTMSGPKFSIKAHDTVIGAQSQKLREKILKQIPLDQPNKTSQLHTVLHLAVGERTDISLNVRTDDGLTNGAGNIIKLIQTQETGKPSGIIWVQFDCPDVGEKTRHDNRHLYKQGIEPTWTPIKPVTSQFAVGRNRTAQVLRKQFPLRPAAAKTIHRSQGDTVDKIVVNFDARKAIPHIHYVGLSRVTTIEGLHIIDLCEDKIAVNTDVQKEMERLRTEAKLHLCINPVYNADQVLLKVCYLNARSLHRHIEDVQSDLNYSSTDVNIFTETRFCHSDDESAYIIDNYSLFRNDGTVTTTNLRPYGGTAVYSRVDYYPGYPYSCNSHGIEITAIRLMTAPHIHIFGIYRSPSVPFILKLLTLCPQLVLCARFSRHINKVHYYFYYYYYYRVMMGLWATRILKGVKMREMFSDMLFTYGMVAVVIGVVESFVLVVVVASSENISPVCSLLVIQPVLVNSSIPMYKRAVSLCLLDFIQATQTSLPSTKQSIRKDKAENIQGTIGKILTDRLIVVHCSTRETHAPDVVQAIVTAQLIANTAFTAIVACTSSPAEKDQECQNCVFVKADICKPDVKAAIMPVTCEKRGTHITVMAQVRMIRVNTEVQTKEKPQDSEKEELILNKRKKIEAPHEKQDGEFVKSLQTLISDDITELLHPVKATVVFNDKNAKRKKKDEPDVLFDQLNHYHPNIVFTAEENPDHFLDTAFSYNNKFNCSVFKKPGKLPTHWKSEVPTKWKRNCISGALHRAKCTSTNLDKDIKTLETSFINAGYLKCFISHTINNFLNDSSQDDNIIPNFLFEDRKKVFIKLPFCSKNEKLGNSNADYTCNPLCLKSVLITRAPVLLSCAEPMLGRYVYIVAKEYFKLCDVQVFLNVLIPVQRNEDRSKDECGSRQGELEQKYINGALMMVQDSGVVTIKALYTTSLNKERKHTFRCSISDVRIKGDICQMPNKCGDLYESKCDTKFISPLFPPGSYYCKCNPGYASSSSTTLPIANYVAPGEKCINGRQKSGEGLERNIGTIRASPPGICQE</sequence>
<dbReference type="GO" id="GO:0000723">
    <property type="term" value="P:telomere maintenance"/>
    <property type="evidence" value="ECO:0007669"/>
    <property type="project" value="InterPro"/>
</dbReference>
<dbReference type="GO" id="GO:0006310">
    <property type="term" value="P:DNA recombination"/>
    <property type="evidence" value="ECO:0007669"/>
    <property type="project" value="UniProtKB-KW"/>
</dbReference>
<dbReference type="EC" id="5.6.2.3" evidence="1"/>
<evidence type="ECO:0000313" key="5">
    <source>
        <dbReference type="EMBL" id="PFX15510.1"/>
    </source>
</evidence>
<comment type="similarity">
    <text evidence="1">Belongs to the helicase family.</text>
</comment>
<dbReference type="Proteomes" id="UP000225706">
    <property type="component" value="Unassembled WGS sequence"/>
</dbReference>
<dbReference type="SUPFAM" id="SSF56219">
    <property type="entry name" value="DNase I-like"/>
    <property type="match status" value="1"/>
</dbReference>
<accession>A0A2B4RGA4</accession>
<dbReference type="Pfam" id="PF26215">
    <property type="entry name" value="HTH_animal"/>
    <property type="match status" value="1"/>
</dbReference>
<dbReference type="InterPro" id="IPR051055">
    <property type="entry name" value="PIF1_helicase"/>
</dbReference>
<keyword evidence="1 5" id="KW-0347">Helicase</keyword>
<proteinExistence type="inferred from homology"/>
<feature type="transmembrane region" description="Helical" evidence="2">
    <location>
        <begin position="1126"/>
        <end position="1150"/>
    </location>
</feature>
<comment type="catalytic activity">
    <reaction evidence="1">
        <text>ATP + H2O = ADP + phosphate + H(+)</text>
        <dbReference type="Rhea" id="RHEA:13065"/>
        <dbReference type="ChEBI" id="CHEBI:15377"/>
        <dbReference type="ChEBI" id="CHEBI:15378"/>
        <dbReference type="ChEBI" id="CHEBI:30616"/>
        <dbReference type="ChEBI" id="CHEBI:43474"/>
        <dbReference type="ChEBI" id="CHEBI:456216"/>
        <dbReference type="EC" id="5.6.2.3"/>
    </reaction>
</comment>
<evidence type="ECO:0000256" key="1">
    <source>
        <dbReference type="RuleBase" id="RU363044"/>
    </source>
</evidence>
<keyword evidence="1" id="KW-0227">DNA damage</keyword>
<dbReference type="SUPFAM" id="SSF52540">
    <property type="entry name" value="P-loop containing nucleoside triphosphate hydrolases"/>
    <property type="match status" value="2"/>
</dbReference>
<dbReference type="EMBL" id="LSMT01000642">
    <property type="protein sequence ID" value="PFX15510.1"/>
    <property type="molecule type" value="Genomic_DNA"/>
</dbReference>
<dbReference type="Gene3D" id="3.60.10.10">
    <property type="entry name" value="Endonuclease/exonuclease/phosphatase"/>
    <property type="match status" value="1"/>
</dbReference>
<dbReference type="InterPro" id="IPR036691">
    <property type="entry name" value="Endo/exonu/phosph_ase_sf"/>
</dbReference>
<keyword evidence="6" id="KW-1185">Reference proteome</keyword>
<keyword evidence="1" id="KW-0378">Hydrolase</keyword>
<keyword evidence="1" id="KW-0234">DNA repair</keyword>
<reference evidence="6" key="1">
    <citation type="journal article" date="2017" name="bioRxiv">
        <title>Comparative analysis of the genomes of Stylophora pistillata and Acropora digitifera provides evidence for extensive differences between species of corals.</title>
        <authorList>
            <person name="Voolstra C.R."/>
            <person name="Li Y."/>
            <person name="Liew Y.J."/>
            <person name="Baumgarten S."/>
            <person name="Zoccola D."/>
            <person name="Flot J.-F."/>
            <person name="Tambutte S."/>
            <person name="Allemand D."/>
            <person name="Aranda M."/>
        </authorList>
    </citation>
    <scope>NUCLEOTIDE SEQUENCE [LARGE SCALE GENOMIC DNA]</scope>
</reference>
<evidence type="ECO:0000313" key="6">
    <source>
        <dbReference type="Proteomes" id="UP000225706"/>
    </source>
</evidence>
<evidence type="ECO:0000259" key="3">
    <source>
        <dbReference type="Pfam" id="PF05970"/>
    </source>
</evidence>
<comment type="caution">
    <text evidence="5">The sequence shown here is derived from an EMBL/GenBank/DDBJ whole genome shotgun (WGS) entry which is preliminary data.</text>
</comment>
<keyword evidence="2" id="KW-0812">Transmembrane</keyword>
<evidence type="ECO:0000259" key="4">
    <source>
        <dbReference type="Pfam" id="PF26215"/>
    </source>
</evidence>
<feature type="domain" description="DNA helicase Pif1-like DEAD-box helicase" evidence="3">
    <location>
        <begin position="455"/>
        <end position="675"/>
    </location>
</feature>
<dbReference type="STRING" id="50429.A0A2B4RGA4"/>
<keyword evidence="2" id="KW-1133">Transmembrane helix</keyword>
<comment type="cofactor">
    <cofactor evidence="1">
        <name>Mg(2+)</name>
        <dbReference type="ChEBI" id="CHEBI:18420"/>
    </cofactor>
</comment>
<dbReference type="InterPro" id="IPR058912">
    <property type="entry name" value="HTH_animal"/>
</dbReference>
<protein>
    <recommendedName>
        <fullName evidence="1">ATP-dependent DNA helicase</fullName>
        <ecNumber evidence="1">5.6.2.3</ecNumber>
    </recommendedName>
</protein>
<dbReference type="OrthoDB" id="5981511at2759"/>
<gene>
    <name evidence="5" type="primary">pif1</name>
    <name evidence="5" type="ORF">AWC38_SpisGene20264</name>
</gene>
<dbReference type="Gene3D" id="3.40.50.300">
    <property type="entry name" value="P-loop containing nucleotide triphosphate hydrolases"/>
    <property type="match status" value="1"/>
</dbReference>
<organism evidence="5 6">
    <name type="scientific">Stylophora pistillata</name>
    <name type="common">Smooth cauliflower coral</name>
    <dbReference type="NCBI Taxonomy" id="50429"/>
    <lineage>
        <taxon>Eukaryota</taxon>
        <taxon>Metazoa</taxon>
        <taxon>Cnidaria</taxon>
        <taxon>Anthozoa</taxon>
        <taxon>Hexacorallia</taxon>
        <taxon>Scleractinia</taxon>
        <taxon>Astrocoeniina</taxon>
        <taxon>Pocilloporidae</taxon>
        <taxon>Stylophora</taxon>
    </lineage>
</organism>
<evidence type="ECO:0000256" key="2">
    <source>
        <dbReference type="SAM" id="Phobius"/>
    </source>
</evidence>
<dbReference type="Pfam" id="PF05970">
    <property type="entry name" value="PIF1"/>
    <property type="match status" value="1"/>
</dbReference>
<keyword evidence="1" id="KW-0067">ATP-binding</keyword>
<dbReference type="GO" id="GO:0016887">
    <property type="term" value="F:ATP hydrolysis activity"/>
    <property type="evidence" value="ECO:0007669"/>
    <property type="project" value="RHEA"/>
</dbReference>
<feature type="transmembrane region" description="Helical" evidence="2">
    <location>
        <begin position="1094"/>
        <end position="1114"/>
    </location>
</feature>